<evidence type="ECO:0000313" key="1">
    <source>
        <dbReference type="EMBL" id="CAJ2500926.1"/>
    </source>
</evidence>
<dbReference type="EMBL" id="CAUWAG010000003">
    <property type="protein sequence ID" value="CAJ2500926.1"/>
    <property type="molecule type" value="Genomic_DNA"/>
</dbReference>
<organism evidence="1 2">
    <name type="scientific">Anthostomella pinea</name>
    <dbReference type="NCBI Taxonomy" id="933095"/>
    <lineage>
        <taxon>Eukaryota</taxon>
        <taxon>Fungi</taxon>
        <taxon>Dikarya</taxon>
        <taxon>Ascomycota</taxon>
        <taxon>Pezizomycotina</taxon>
        <taxon>Sordariomycetes</taxon>
        <taxon>Xylariomycetidae</taxon>
        <taxon>Xylariales</taxon>
        <taxon>Xylariaceae</taxon>
        <taxon>Anthostomella</taxon>
    </lineage>
</organism>
<sequence>MVQRGNPQDLLQLIRVRHGDVVPHAIIQAKLKSVAVANPELADSVEAILAYEYKKRSTGDDVVQAKLKSVAVANPELADSVEAILAY</sequence>
<evidence type="ECO:0000313" key="2">
    <source>
        <dbReference type="Proteomes" id="UP001295740"/>
    </source>
</evidence>
<comment type="caution">
    <text evidence="1">The sequence shown here is derived from an EMBL/GenBank/DDBJ whole genome shotgun (WGS) entry which is preliminary data.</text>
</comment>
<dbReference type="AlphaFoldDB" id="A0AAI8YDK9"/>
<gene>
    <name evidence="1" type="ORF">KHLLAP_LOCUS1394</name>
</gene>
<accession>A0AAI8YDK9</accession>
<protein>
    <submittedName>
        <fullName evidence="1">Uu.00g037790.m01.CDS01</fullName>
    </submittedName>
</protein>
<reference evidence="1" key="1">
    <citation type="submission" date="2023-10" db="EMBL/GenBank/DDBJ databases">
        <authorList>
            <person name="Hackl T."/>
        </authorList>
    </citation>
    <scope>NUCLEOTIDE SEQUENCE</scope>
</reference>
<name>A0AAI8YDK9_9PEZI</name>
<dbReference type="Proteomes" id="UP001295740">
    <property type="component" value="Unassembled WGS sequence"/>
</dbReference>
<keyword evidence="2" id="KW-1185">Reference proteome</keyword>
<proteinExistence type="predicted"/>